<dbReference type="Pfam" id="PF00551">
    <property type="entry name" value="Formyl_trans_N"/>
    <property type="match status" value="1"/>
</dbReference>
<name>A0A3B1DJB7_9ZZZZ</name>
<comment type="similarity">
    <text evidence="1">Belongs to the Fmt family.</text>
</comment>
<protein>
    <recommendedName>
        <fullName evidence="2">methionyl-tRNA formyltransferase</fullName>
        <ecNumber evidence="2">2.1.2.9</ecNumber>
    </recommendedName>
</protein>
<dbReference type="GO" id="GO:0005829">
    <property type="term" value="C:cytosol"/>
    <property type="evidence" value="ECO:0007669"/>
    <property type="project" value="TreeGrafter"/>
</dbReference>
<dbReference type="NCBIfam" id="TIGR00460">
    <property type="entry name" value="fmt"/>
    <property type="match status" value="1"/>
</dbReference>
<keyword evidence="3 7" id="KW-0808">Transferase</keyword>
<dbReference type="AlphaFoldDB" id="A0A3B1DJB7"/>
<evidence type="ECO:0000256" key="2">
    <source>
        <dbReference type="ARBA" id="ARBA00012261"/>
    </source>
</evidence>
<feature type="domain" description="Formyl transferase C-terminal" evidence="6">
    <location>
        <begin position="198"/>
        <end position="239"/>
    </location>
</feature>
<dbReference type="InterPro" id="IPR011034">
    <property type="entry name" value="Formyl_transferase-like_C_sf"/>
</dbReference>
<dbReference type="InterPro" id="IPR005794">
    <property type="entry name" value="Fmt"/>
</dbReference>
<evidence type="ECO:0000259" key="6">
    <source>
        <dbReference type="Pfam" id="PF02911"/>
    </source>
</evidence>
<proteinExistence type="inferred from homology"/>
<evidence type="ECO:0000259" key="5">
    <source>
        <dbReference type="Pfam" id="PF00551"/>
    </source>
</evidence>
<dbReference type="GO" id="GO:0004479">
    <property type="term" value="F:methionyl-tRNA formyltransferase activity"/>
    <property type="evidence" value="ECO:0007669"/>
    <property type="project" value="UniProtKB-EC"/>
</dbReference>
<dbReference type="InterPro" id="IPR002376">
    <property type="entry name" value="Formyl_transf_N"/>
</dbReference>
<evidence type="ECO:0000256" key="3">
    <source>
        <dbReference type="ARBA" id="ARBA00022679"/>
    </source>
</evidence>
<dbReference type="CDD" id="cd08704">
    <property type="entry name" value="Met_tRNA_FMT_C"/>
    <property type="match status" value="1"/>
</dbReference>
<accession>A0A3B1DJB7</accession>
<organism evidence="7">
    <name type="scientific">hydrothermal vent metagenome</name>
    <dbReference type="NCBI Taxonomy" id="652676"/>
    <lineage>
        <taxon>unclassified sequences</taxon>
        <taxon>metagenomes</taxon>
        <taxon>ecological metagenomes</taxon>
    </lineage>
</organism>
<keyword evidence="4" id="KW-0648">Protein biosynthesis</keyword>
<gene>
    <name evidence="7" type="ORF">MNBD_NITROSPINAE05-1148</name>
</gene>
<dbReference type="SUPFAM" id="SSF53328">
    <property type="entry name" value="Formyltransferase"/>
    <property type="match status" value="1"/>
</dbReference>
<dbReference type="InterPro" id="IPR005793">
    <property type="entry name" value="Formyl_trans_C"/>
</dbReference>
<dbReference type="PANTHER" id="PTHR11138:SF5">
    <property type="entry name" value="METHIONYL-TRNA FORMYLTRANSFERASE, MITOCHONDRIAL"/>
    <property type="match status" value="1"/>
</dbReference>
<dbReference type="CDD" id="cd08646">
    <property type="entry name" value="FMT_core_Met-tRNA-FMT_N"/>
    <property type="match status" value="1"/>
</dbReference>
<dbReference type="EMBL" id="UOGG01000173">
    <property type="protein sequence ID" value="VAX31785.1"/>
    <property type="molecule type" value="Genomic_DNA"/>
</dbReference>
<dbReference type="Gene3D" id="3.40.50.12230">
    <property type="match status" value="1"/>
</dbReference>
<dbReference type="InterPro" id="IPR041711">
    <property type="entry name" value="Met-tRNA-FMT_N"/>
</dbReference>
<feature type="domain" description="Formyl transferase N-terminal" evidence="5">
    <location>
        <begin position="3"/>
        <end position="173"/>
    </location>
</feature>
<dbReference type="Pfam" id="PF02911">
    <property type="entry name" value="Formyl_trans_C"/>
    <property type="match status" value="1"/>
</dbReference>
<dbReference type="InterPro" id="IPR044135">
    <property type="entry name" value="Met-tRNA-FMT_C"/>
</dbReference>
<evidence type="ECO:0000256" key="1">
    <source>
        <dbReference type="ARBA" id="ARBA00010699"/>
    </source>
</evidence>
<dbReference type="SUPFAM" id="SSF50486">
    <property type="entry name" value="FMT C-terminal domain-like"/>
    <property type="match status" value="1"/>
</dbReference>
<reference evidence="7" key="1">
    <citation type="submission" date="2018-06" db="EMBL/GenBank/DDBJ databases">
        <authorList>
            <person name="Zhirakovskaya E."/>
        </authorList>
    </citation>
    <scope>NUCLEOTIDE SEQUENCE</scope>
</reference>
<dbReference type="InterPro" id="IPR036477">
    <property type="entry name" value="Formyl_transf_N_sf"/>
</dbReference>
<evidence type="ECO:0000313" key="7">
    <source>
        <dbReference type="EMBL" id="VAX31785.1"/>
    </source>
</evidence>
<dbReference type="PANTHER" id="PTHR11138">
    <property type="entry name" value="METHIONYL-TRNA FORMYLTRANSFERASE"/>
    <property type="match status" value="1"/>
</dbReference>
<evidence type="ECO:0000256" key="4">
    <source>
        <dbReference type="ARBA" id="ARBA00022917"/>
    </source>
</evidence>
<sequence>MGTPEFSMPTLGQLVQSEHSVIAVVTQPDRPKGRGRGMTASPIKTLALSLSIDVLQPEKASAPEFIETLRGLKPDLIVVVAYGQILKQAVLDIPKSFCMNLHSSLLPKYRGAAPINWAIINGDKESGVTTMKMDRGMDTGDILLTLKTPITEEDNAQTLHDRLAQMGADLVAQTIEQMEKNTLTAHPQDNDRATLAPKLKKQDGLIHWEKDAITLCNLARGLTPWPGAFTFFKSKRLGLNAVQAAGG</sequence>
<dbReference type="EC" id="2.1.2.9" evidence="2"/>
<feature type="non-terminal residue" evidence="7">
    <location>
        <position position="247"/>
    </location>
</feature>
<dbReference type="HAMAP" id="MF_00182">
    <property type="entry name" value="Formyl_trans"/>
    <property type="match status" value="1"/>
</dbReference>